<dbReference type="GO" id="GO:0032259">
    <property type="term" value="P:methylation"/>
    <property type="evidence" value="ECO:0007669"/>
    <property type="project" value="UniProtKB-KW"/>
</dbReference>
<reference evidence="4" key="1">
    <citation type="journal article" date="2021" name="Nat. Microbiol.">
        <title>Cocultivation of an ultrasmall environmental parasitic bacterium with lytic ability against bacteria associated with wastewater foams.</title>
        <authorList>
            <person name="Batinovic S."/>
            <person name="Rose J.J.A."/>
            <person name="Ratcliffe J."/>
            <person name="Seviour R.J."/>
            <person name="Petrovski S."/>
        </authorList>
    </citation>
    <scope>NUCLEOTIDE SEQUENCE</scope>
    <source>
        <strain evidence="4">JR1</strain>
    </source>
</reference>
<dbReference type="Gene3D" id="3.40.1280.10">
    <property type="match status" value="1"/>
</dbReference>
<sequence length="199" mass="22281">MTNGTAPHPRPWPTGPRYDRELLAHGDGRNVADKYRYWTIEAIREDMQAGSGGLEIGVENLERDYNMGTIVRNANAFNVRRVHVIGRRQWNKRGAMKTDAYLEVVYHATVEDFVVAIRGRTIVAVDNVESSQSLDTVDMPKDAVLVFGGEGPGISEEMLQRANMIVAIPQFGSTRSINVGVASGILMYKWVERHILLKK</sequence>
<keyword evidence="5" id="KW-1185">Reference proteome</keyword>
<dbReference type="KEGG" id="mama:GII36_03330"/>
<dbReference type="GO" id="GO:0006396">
    <property type="term" value="P:RNA processing"/>
    <property type="evidence" value="ECO:0007669"/>
    <property type="project" value="InterPro"/>
</dbReference>
<dbReference type="InterPro" id="IPR029028">
    <property type="entry name" value="Alpha/beta_knot_MTases"/>
</dbReference>
<dbReference type="GO" id="GO:0008173">
    <property type="term" value="F:RNA methyltransferase activity"/>
    <property type="evidence" value="ECO:0007669"/>
    <property type="project" value="InterPro"/>
</dbReference>
<organism evidence="4 5">
    <name type="scientific">Candidatus Mycosynbacter amalyticus</name>
    <dbReference type="NCBI Taxonomy" id="2665156"/>
    <lineage>
        <taxon>Bacteria</taxon>
        <taxon>Candidatus Saccharimonadota</taxon>
        <taxon>Candidatus Saccharimonadota incertae sedis</taxon>
        <taxon>Candidatus Mycosynbacter</taxon>
    </lineage>
</organism>
<dbReference type="SUPFAM" id="SSF75217">
    <property type="entry name" value="alpha/beta knot"/>
    <property type="match status" value="1"/>
</dbReference>
<dbReference type="GO" id="GO:0003723">
    <property type="term" value="F:RNA binding"/>
    <property type="evidence" value="ECO:0007669"/>
    <property type="project" value="InterPro"/>
</dbReference>
<dbReference type="Proteomes" id="UP001059824">
    <property type="component" value="Chromosome"/>
</dbReference>
<evidence type="ECO:0000313" key="5">
    <source>
        <dbReference type="Proteomes" id="UP001059824"/>
    </source>
</evidence>
<gene>
    <name evidence="4" type="ORF">GII36_03330</name>
</gene>
<dbReference type="Pfam" id="PF00588">
    <property type="entry name" value="SpoU_methylase"/>
    <property type="match status" value="1"/>
</dbReference>
<dbReference type="InterPro" id="IPR029026">
    <property type="entry name" value="tRNA_m1G_MTases_N"/>
</dbReference>
<evidence type="ECO:0000259" key="3">
    <source>
        <dbReference type="Pfam" id="PF00588"/>
    </source>
</evidence>
<protein>
    <submittedName>
        <fullName evidence="4">rRNA methyltransferase</fullName>
    </submittedName>
</protein>
<dbReference type="PANTHER" id="PTHR43191:SF2">
    <property type="entry name" value="RRNA METHYLTRANSFERASE 3, MITOCHONDRIAL"/>
    <property type="match status" value="1"/>
</dbReference>
<dbReference type="EMBL" id="CP045921">
    <property type="protein sequence ID" value="QHN42872.1"/>
    <property type="molecule type" value="Genomic_DNA"/>
</dbReference>
<proteinExistence type="predicted"/>
<dbReference type="PANTHER" id="PTHR43191">
    <property type="entry name" value="RRNA METHYLTRANSFERASE 3"/>
    <property type="match status" value="1"/>
</dbReference>
<evidence type="ECO:0000256" key="2">
    <source>
        <dbReference type="ARBA" id="ARBA00022679"/>
    </source>
</evidence>
<dbReference type="InterPro" id="IPR051259">
    <property type="entry name" value="rRNA_Methyltransferase"/>
</dbReference>
<dbReference type="AlphaFoldDB" id="A0A857MMS4"/>
<evidence type="ECO:0000313" key="4">
    <source>
        <dbReference type="EMBL" id="QHN42872.1"/>
    </source>
</evidence>
<keyword evidence="2" id="KW-0808">Transferase</keyword>
<feature type="domain" description="tRNA/rRNA methyltransferase SpoU type" evidence="3">
    <location>
        <begin position="56"/>
        <end position="188"/>
    </location>
</feature>
<evidence type="ECO:0000256" key="1">
    <source>
        <dbReference type="ARBA" id="ARBA00022603"/>
    </source>
</evidence>
<accession>A0A857MMS4</accession>
<dbReference type="InterPro" id="IPR001537">
    <property type="entry name" value="SpoU_MeTrfase"/>
</dbReference>
<dbReference type="RefSeq" id="WP_260762449.1">
    <property type="nucleotide sequence ID" value="NZ_CP045921.1"/>
</dbReference>
<keyword evidence="1 4" id="KW-0489">Methyltransferase</keyword>
<name>A0A857MMS4_9BACT</name>